<dbReference type="InterPro" id="IPR003593">
    <property type="entry name" value="AAA+_ATPase"/>
</dbReference>
<evidence type="ECO:0000259" key="4">
    <source>
        <dbReference type="PROSITE" id="PS50893"/>
    </source>
</evidence>
<dbReference type="PANTHER" id="PTHR19211">
    <property type="entry name" value="ATP-BINDING TRANSPORT PROTEIN-RELATED"/>
    <property type="match status" value="1"/>
</dbReference>
<protein>
    <recommendedName>
        <fullName evidence="4">ABC transporter domain-containing protein</fullName>
    </recommendedName>
</protein>
<evidence type="ECO:0000313" key="6">
    <source>
        <dbReference type="Proteomes" id="UP000030655"/>
    </source>
</evidence>
<dbReference type="CDD" id="cd03221">
    <property type="entry name" value="ABCF_EF-3"/>
    <property type="match status" value="2"/>
</dbReference>
<keyword evidence="2" id="KW-0547">Nucleotide-binding</keyword>
<organism evidence="5 6">
    <name type="scientific">Anncaliia algerae PRA339</name>
    <dbReference type="NCBI Taxonomy" id="1288291"/>
    <lineage>
        <taxon>Eukaryota</taxon>
        <taxon>Fungi</taxon>
        <taxon>Fungi incertae sedis</taxon>
        <taxon>Microsporidia</taxon>
        <taxon>Tubulinosematoidea</taxon>
        <taxon>Tubulinosematidae</taxon>
        <taxon>Anncaliia</taxon>
    </lineage>
</organism>
<dbReference type="Gene3D" id="3.40.50.300">
    <property type="entry name" value="P-loop containing nucleotide triphosphate hydrolases"/>
    <property type="match status" value="2"/>
</dbReference>
<name>A0A059F5G9_9MICR</name>
<dbReference type="VEuPathDB" id="MicrosporidiaDB:H312_00257"/>
<dbReference type="HOGENOM" id="CLU_000604_36_6_1"/>
<dbReference type="PANTHER" id="PTHR19211:SF14">
    <property type="entry name" value="ATP-BINDING CASSETTE SUB-FAMILY F MEMBER 1"/>
    <property type="match status" value="1"/>
</dbReference>
<keyword evidence="6" id="KW-1185">Reference proteome</keyword>
<keyword evidence="3" id="KW-0067">ATP-binding</keyword>
<reference evidence="6" key="1">
    <citation type="submission" date="2013-02" db="EMBL/GenBank/DDBJ databases">
        <authorList>
            <consortium name="The Broad Institute Genome Sequencing Platform"/>
            <person name="Cuomo C."/>
            <person name="Becnel J."/>
            <person name="Sanscrainte N."/>
            <person name="Walker B."/>
            <person name="Young S.K."/>
            <person name="Zeng Q."/>
            <person name="Gargeya S."/>
            <person name="Fitzgerald M."/>
            <person name="Haas B."/>
            <person name="Abouelleil A."/>
            <person name="Alvarado L."/>
            <person name="Arachchi H.M."/>
            <person name="Berlin A.M."/>
            <person name="Chapman S.B."/>
            <person name="Dewar J."/>
            <person name="Goldberg J."/>
            <person name="Griggs A."/>
            <person name="Gujja S."/>
            <person name="Hansen M."/>
            <person name="Howarth C."/>
            <person name="Imamovic A."/>
            <person name="Larimer J."/>
            <person name="McCowan C."/>
            <person name="Murphy C."/>
            <person name="Neiman D."/>
            <person name="Pearson M."/>
            <person name="Priest M."/>
            <person name="Roberts A."/>
            <person name="Saif S."/>
            <person name="Shea T."/>
            <person name="Sisk P."/>
            <person name="Sykes S."/>
            <person name="Wortman J."/>
            <person name="Nusbaum C."/>
            <person name="Birren B."/>
        </authorList>
    </citation>
    <scope>NUCLEOTIDE SEQUENCE [LARGE SCALE GENOMIC DNA]</scope>
    <source>
        <strain evidence="6">PRA339</strain>
    </source>
</reference>
<dbReference type="OrthoDB" id="2110130at2759"/>
<dbReference type="SMART" id="SM00382">
    <property type="entry name" value="AAA"/>
    <property type="match status" value="2"/>
</dbReference>
<dbReference type="FunFam" id="3.40.50.300:FF:000011">
    <property type="entry name" value="Putative ABC transporter ATP-binding component"/>
    <property type="match status" value="1"/>
</dbReference>
<dbReference type="Pfam" id="PF00005">
    <property type="entry name" value="ABC_tran"/>
    <property type="match status" value="2"/>
</dbReference>
<keyword evidence="1" id="KW-0677">Repeat</keyword>
<evidence type="ECO:0000256" key="3">
    <source>
        <dbReference type="ARBA" id="ARBA00022840"/>
    </source>
</evidence>
<evidence type="ECO:0000256" key="1">
    <source>
        <dbReference type="ARBA" id="ARBA00022737"/>
    </source>
</evidence>
<reference evidence="5 6" key="2">
    <citation type="submission" date="2014-03" db="EMBL/GenBank/DDBJ databases">
        <title>The Genome Sequence of Anncaliia algerae insect isolate PRA339.</title>
        <authorList>
            <consortium name="The Broad Institute Genome Sequencing Platform"/>
            <consortium name="The Broad Institute Genome Sequencing Center for Infectious Disease"/>
            <person name="Cuomo C."/>
            <person name="Becnel J."/>
            <person name="Sanscrainte N."/>
            <person name="Walker B."/>
            <person name="Young S.K."/>
            <person name="Zeng Q."/>
            <person name="Gargeya S."/>
            <person name="Fitzgerald M."/>
            <person name="Haas B."/>
            <person name="Abouelleil A."/>
            <person name="Alvarado L."/>
            <person name="Arachchi H.M."/>
            <person name="Berlin A.M."/>
            <person name="Chapman S.B."/>
            <person name="Dewar J."/>
            <person name="Goldberg J."/>
            <person name="Griggs A."/>
            <person name="Gujja S."/>
            <person name="Hansen M."/>
            <person name="Howarth C."/>
            <person name="Imamovic A."/>
            <person name="Larimer J."/>
            <person name="McCowan C."/>
            <person name="Murphy C."/>
            <person name="Neiman D."/>
            <person name="Pearson M."/>
            <person name="Priest M."/>
            <person name="Roberts A."/>
            <person name="Saif S."/>
            <person name="Shea T."/>
            <person name="Sisk P."/>
            <person name="Sykes S."/>
            <person name="Wortman J."/>
            <person name="Nusbaum C."/>
            <person name="Birren B."/>
        </authorList>
    </citation>
    <scope>NUCLEOTIDE SEQUENCE [LARGE SCALE GENOMIC DNA]</scope>
    <source>
        <strain evidence="5 6">PRA339</strain>
    </source>
</reference>
<dbReference type="GO" id="GO:0005524">
    <property type="term" value="F:ATP binding"/>
    <property type="evidence" value="ECO:0007669"/>
    <property type="project" value="UniProtKB-KW"/>
</dbReference>
<dbReference type="InterPro" id="IPR050611">
    <property type="entry name" value="ABCF"/>
</dbReference>
<evidence type="ECO:0000256" key="2">
    <source>
        <dbReference type="ARBA" id="ARBA00022741"/>
    </source>
</evidence>
<evidence type="ECO:0000313" key="5">
    <source>
        <dbReference type="EMBL" id="KCZ82234.1"/>
    </source>
</evidence>
<dbReference type="STRING" id="1288291.A0A059F5G9"/>
<dbReference type="Proteomes" id="UP000030655">
    <property type="component" value="Unassembled WGS sequence"/>
</dbReference>
<dbReference type="Pfam" id="PF12848">
    <property type="entry name" value="ABC_tran_Xtn"/>
    <property type="match status" value="1"/>
</dbReference>
<dbReference type="PROSITE" id="PS50893">
    <property type="entry name" value="ABC_TRANSPORTER_2"/>
    <property type="match status" value="2"/>
</dbReference>
<proteinExistence type="predicted"/>
<sequence length="566" mass="65594">MDDIFKKYTCKAYLQKLSQKTFKSEKEIERTFKPFVNEEDLISIIDKLSVKVEKNDDEEEKKEKKTDPFKSIIYEEEEEQSADEYEVNQDIVCRNIDLIRDGKVILKDADLKIVQNNIYGLLGKNGIGKSTLLNAIRKKNWGIPNIKIRLVKQEHFTVEKSIIDYVAPINKEKETDSQIQRNKAAKILENFGFNDINKKISELSGGWCCRVRLAKAIFEEPDLLLLDEPTNMLDIESILYLIDVIKTMKTVLVVSHDRFFLNEISEYILELEDKKLKEWKGNYDSYVELKKINEDNLEKQYKKNSQDREHLQKYIDKFRANASRASMVQSKIKVLDKLEIIEPPKKSFFSFKFDSVETKPLLLEANNLSVSREGREILKNISFKIKDKDRIVIIGENGAGKSTFLKCLANELPCSGDVICHGRLAYYAQQHVDNLPYDMNVFDFWIKKTGNEAYSDFKKNTSKFGLNVKNEKIQELSGGQKSKLTFALINYFKPNLLLLDEPTNHLDIEMIEALSDAIKIFEGAVVAVSHDIKFIETCFTDLYECKDGNLIYFKDGLDSLLLHKFY</sequence>
<dbReference type="SUPFAM" id="SSF52540">
    <property type="entry name" value="P-loop containing nucleoside triphosphate hydrolases"/>
    <property type="match status" value="2"/>
</dbReference>
<dbReference type="GO" id="GO:0016887">
    <property type="term" value="F:ATP hydrolysis activity"/>
    <property type="evidence" value="ECO:0007669"/>
    <property type="project" value="InterPro"/>
</dbReference>
<dbReference type="EMBL" id="KK365131">
    <property type="protein sequence ID" value="KCZ82234.1"/>
    <property type="molecule type" value="Genomic_DNA"/>
</dbReference>
<gene>
    <name evidence="5" type="ORF">H312_00257</name>
</gene>
<feature type="domain" description="ABC transporter" evidence="4">
    <location>
        <begin position="363"/>
        <end position="566"/>
    </location>
</feature>
<dbReference type="AlphaFoldDB" id="A0A059F5G9"/>
<dbReference type="InterPro" id="IPR027417">
    <property type="entry name" value="P-loop_NTPase"/>
</dbReference>
<feature type="domain" description="ABC transporter" evidence="4">
    <location>
        <begin position="91"/>
        <end position="298"/>
    </location>
</feature>
<accession>A0A059F5G9</accession>
<dbReference type="InterPro" id="IPR003439">
    <property type="entry name" value="ABC_transporter-like_ATP-bd"/>
</dbReference>
<dbReference type="InterPro" id="IPR032781">
    <property type="entry name" value="ABC_tran_Xtn"/>
</dbReference>